<dbReference type="InterPro" id="IPR036514">
    <property type="entry name" value="SGNH_hydro_sf"/>
</dbReference>
<accession>A0A1Y5EPS9</accession>
<dbReference type="Pfam" id="PF13472">
    <property type="entry name" value="Lipase_GDSL_2"/>
    <property type="match status" value="1"/>
</dbReference>
<dbReference type="EMBL" id="MAAF01000031">
    <property type="protein sequence ID" value="OUR83074.1"/>
    <property type="molecule type" value="Genomic_DNA"/>
</dbReference>
<gene>
    <name evidence="2" type="ORF">A9Q75_04955</name>
</gene>
<dbReference type="Proteomes" id="UP000243053">
    <property type="component" value="Unassembled WGS sequence"/>
</dbReference>
<dbReference type="InterPro" id="IPR013830">
    <property type="entry name" value="SGNH_hydro"/>
</dbReference>
<comment type="caution">
    <text evidence="2">The sequence shown here is derived from an EMBL/GenBank/DDBJ whole genome shotgun (WGS) entry which is preliminary data.</text>
</comment>
<name>A0A1Y5EPS9_COLPS</name>
<dbReference type="Gene3D" id="2.60.120.260">
    <property type="entry name" value="Galactose-binding domain-like"/>
    <property type="match status" value="1"/>
</dbReference>
<feature type="domain" description="SGNH hydrolase-type esterase" evidence="1">
    <location>
        <begin position="182"/>
        <end position="346"/>
    </location>
</feature>
<dbReference type="SUPFAM" id="SSF52266">
    <property type="entry name" value="SGNH hydrolase"/>
    <property type="match status" value="1"/>
</dbReference>
<proteinExistence type="predicted"/>
<dbReference type="AlphaFoldDB" id="A0A1Y5EPS9"/>
<evidence type="ECO:0000313" key="3">
    <source>
        <dbReference type="Proteomes" id="UP000243053"/>
    </source>
</evidence>
<evidence type="ECO:0000313" key="2">
    <source>
        <dbReference type="EMBL" id="OUR83074.1"/>
    </source>
</evidence>
<dbReference type="CDD" id="cd00229">
    <property type="entry name" value="SGNH_hydrolase"/>
    <property type="match status" value="1"/>
</dbReference>
<dbReference type="GO" id="GO:0016788">
    <property type="term" value="F:hydrolase activity, acting on ester bonds"/>
    <property type="evidence" value="ECO:0007669"/>
    <property type="project" value="UniProtKB-ARBA"/>
</dbReference>
<evidence type="ECO:0000259" key="1">
    <source>
        <dbReference type="Pfam" id="PF13472"/>
    </source>
</evidence>
<organism evidence="2 3">
    <name type="scientific">Colwellia psychrerythraea</name>
    <name type="common">Vibrio psychroerythus</name>
    <dbReference type="NCBI Taxonomy" id="28229"/>
    <lineage>
        <taxon>Bacteria</taxon>
        <taxon>Pseudomonadati</taxon>
        <taxon>Pseudomonadota</taxon>
        <taxon>Gammaproteobacteria</taxon>
        <taxon>Alteromonadales</taxon>
        <taxon>Colwelliaceae</taxon>
        <taxon>Colwellia</taxon>
    </lineage>
</organism>
<reference evidence="3" key="1">
    <citation type="journal article" date="2017" name="Proc. Natl. Acad. Sci. U.S.A.">
        <title>Simulation of Deepwater Horizon oil plume reveals substrate specialization within a complex community of hydrocarbon degraders.</title>
        <authorList>
            <person name="Hu P."/>
            <person name="Dubinsky E.A."/>
            <person name="Probst A.J."/>
            <person name="Wang J."/>
            <person name="Sieber C.M.K."/>
            <person name="Tom L.M."/>
            <person name="Gardinali P."/>
            <person name="Banfield J.F."/>
            <person name="Atlas R.M."/>
            <person name="Andersen G.L."/>
        </authorList>
    </citation>
    <scope>NUCLEOTIDE SEQUENCE [LARGE SCALE GENOMIC DNA]</scope>
</reference>
<dbReference type="Gene3D" id="3.40.50.1110">
    <property type="entry name" value="SGNH hydrolase"/>
    <property type="match status" value="1"/>
</dbReference>
<protein>
    <recommendedName>
        <fullName evidence="1">SGNH hydrolase-type esterase domain-containing protein</fullName>
    </recommendedName>
</protein>
<sequence>MVSNASEGKLKTVNLASDKIRYLGTNYVYHTSPDNKSLDNNILDNSTFAHKQVSFTRHSQAVLALPKKSSNFNSDKAQTNAGIAMNFATDSNALELSFTALPKINRGADIALYENNQFIKNFKFNNKKKNFSITFESQQQNAISEYKIVLPSLANLAIRSLRIEANSRLTELTTKRKAKYIALGDSISHGVGQGSASYLTYPYLLADGLNLELFNLAVGGAQVSPPTAEMLTDFDDIDLITVLVGYNDWNAPNADIKVFKRKYNTMLDSLLALHPESKIYCITPLFTKRNKSKNSDLPIQAYRNVIIALVHEKQKNSNKISLIHGDKISSVDNLRADKPSDPVHLGIPGAKLFAQQLISIIK</sequence>